<evidence type="ECO:0000313" key="2">
    <source>
        <dbReference type="Proteomes" id="UP000886998"/>
    </source>
</evidence>
<dbReference type="EMBL" id="BMAV01003649">
    <property type="protein sequence ID" value="GFY43396.1"/>
    <property type="molecule type" value="Genomic_DNA"/>
</dbReference>
<dbReference type="OrthoDB" id="6429193at2759"/>
<protein>
    <submittedName>
        <fullName evidence="1">Uncharacterized protein</fullName>
    </submittedName>
</protein>
<evidence type="ECO:0000313" key="1">
    <source>
        <dbReference type="EMBL" id="GFY43396.1"/>
    </source>
</evidence>
<dbReference type="PANTHER" id="PTHR38681:SF1">
    <property type="entry name" value="RETROVIRUS-RELATED POL POLYPROTEIN FROM TRANSPOSON 412-LIKE PROTEIN"/>
    <property type="match status" value="1"/>
</dbReference>
<sequence length="82" mass="9169">MIERVHRKLNAPLMCHPDPSWLEALPVVLLGLHSVFKDDLQSSSAVLVFGEPLSLPEGLFLLLPPRRSKSKHPRLLTDLGHT</sequence>
<organism evidence="1 2">
    <name type="scientific">Trichonephila inaurata madagascariensis</name>
    <dbReference type="NCBI Taxonomy" id="2747483"/>
    <lineage>
        <taxon>Eukaryota</taxon>
        <taxon>Metazoa</taxon>
        <taxon>Ecdysozoa</taxon>
        <taxon>Arthropoda</taxon>
        <taxon>Chelicerata</taxon>
        <taxon>Arachnida</taxon>
        <taxon>Araneae</taxon>
        <taxon>Araneomorphae</taxon>
        <taxon>Entelegynae</taxon>
        <taxon>Araneoidea</taxon>
        <taxon>Nephilidae</taxon>
        <taxon>Trichonephila</taxon>
        <taxon>Trichonephila inaurata</taxon>
    </lineage>
</organism>
<dbReference type="AlphaFoldDB" id="A0A8X7BSN7"/>
<dbReference type="PANTHER" id="PTHR38681">
    <property type="entry name" value="RETROVIRUS-RELATED POL POLYPROTEIN FROM TRANSPOSON 412-LIKE PROTEIN-RELATED"/>
    <property type="match status" value="1"/>
</dbReference>
<dbReference type="Proteomes" id="UP000886998">
    <property type="component" value="Unassembled WGS sequence"/>
</dbReference>
<gene>
    <name evidence="1" type="ORF">TNIN_343041</name>
</gene>
<keyword evidence="2" id="KW-1185">Reference proteome</keyword>
<proteinExistence type="predicted"/>
<reference evidence="1" key="1">
    <citation type="submission" date="2020-08" db="EMBL/GenBank/DDBJ databases">
        <title>Multicomponent nature underlies the extraordinary mechanical properties of spider dragline silk.</title>
        <authorList>
            <person name="Kono N."/>
            <person name="Nakamura H."/>
            <person name="Mori M."/>
            <person name="Yoshida Y."/>
            <person name="Ohtoshi R."/>
            <person name="Malay A.D."/>
            <person name="Moran D.A.P."/>
            <person name="Tomita M."/>
            <person name="Numata K."/>
            <person name="Arakawa K."/>
        </authorList>
    </citation>
    <scope>NUCLEOTIDE SEQUENCE</scope>
</reference>
<name>A0A8X7BSN7_9ARAC</name>
<accession>A0A8X7BSN7</accession>
<comment type="caution">
    <text evidence="1">The sequence shown here is derived from an EMBL/GenBank/DDBJ whole genome shotgun (WGS) entry which is preliminary data.</text>
</comment>